<dbReference type="Proteomes" id="UP001497623">
    <property type="component" value="Unassembled WGS sequence"/>
</dbReference>
<keyword evidence="2" id="KW-1185">Reference proteome</keyword>
<evidence type="ECO:0000313" key="2">
    <source>
        <dbReference type="Proteomes" id="UP001497623"/>
    </source>
</evidence>
<sequence length="123" mass="14054">DEVDPPYEIRLTFLSPRATQSVYYDLQKCSYEPVNNRIDCMENLLDITSTITHREERAVTTMSTGIHAIRSAISLHSAGAMANFQHSDEALVCEVYNMVSPEELEKLKNQHNPFNYSERVSQT</sequence>
<dbReference type="AlphaFoldDB" id="A0AAV2ST41"/>
<feature type="non-terminal residue" evidence="1">
    <location>
        <position position="123"/>
    </location>
</feature>
<organism evidence="1 2">
    <name type="scientific">Meganyctiphanes norvegica</name>
    <name type="common">Northern krill</name>
    <name type="synonym">Thysanopoda norvegica</name>
    <dbReference type="NCBI Taxonomy" id="48144"/>
    <lineage>
        <taxon>Eukaryota</taxon>
        <taxon>Metazoa</taxon>
        <taxon>Ecdysozoa</taxon>
        <taxon>Arthropoda</taxon>
        <taxon>Crustacea</taxon>
        <taxon>Multicrustacea</taxon>
        <taxon>Malacostraca</taxon>
        <taxon>Eumalacostraca</taxon>
        <taxon>Eucarida</taxon>
        <taxon>Euphausiacea</taxon>
        <taxon>Euphausiidae</taxon>
        <taxon>Meganyctiphanes</taxon>
    </lineage>
</organism>
<proteinExistence type="predicted"/>
<evidence type="ECO:0000313" key="1">
    <source>
        <dbReference type="EMBL" id="CAL4240317.1"/>
    </source>
</evidence>
<feature type="non-terminal residue" evidence="1">
    <location>
        <position position="1"/>
    </location>
</feature>
<gene>
    <name evidence="1" type="ORF">MNOR_LOCUS40582</name>
</gene>
<accession>A0AAV2ST41</accession>
<protein>
    <submittedName>
        <fullName evidence="1">Uncharacterized protein</fullName>
    </submittedName>
</protein>
<dbReference type="EMBL" id="CAXKWB010127059">
    <property type="protein sequence ID" value="CAL4240317.1"/>
    <property type="molecule type" value="Genomic_DNA"/>
</dbReference>
<reference evidence="1 2" key="1">
    <citation type="submission" date="2024-05" db="EMBL/GenBank/DDBJ databases">
        <authorList>
            <person name="Wallberg A."/>
        </authorList>
    </citation>
    <scope>NUCLEOTIDE SEQUENCE [LARGE SCALE GENOMIC DNA]</scope>
</reference>
<comment type="caution">
    <text evidence="1">The sequence shown here is derived from an EMBL/GenBank/DDBJ whole genome shotgun (WGS) entry which is preliminary data.</text>
</comment>
<name>A0AAV2ST41_MEGNR</name>